<gene>
    <name evidence="7" type="primary">aroC</name>
    <name evidence="9" type="ORF">DAY19_03425</name>
</gene>
<organism evidence="9 10">
    <name type="scientific">Halobacteriovorax vibrionivorans</name>
    <dbReference type="NCBI Taxonomy" id="2152716"/>
    <lineage>
        <taxon>Bacteria</taxon>
        <taxon>Pseudomonadati</taxon>
        <taxon>Bdellovibrionota</taxon>
        <taxon>Bacteriovoracia</taxon>
        <taxon>Bacteriovoracales</taxon>
        <taxon>Halobacteriovoraceae</taxon>
        <taxon>Halobacteriovorax</taxon>
    </lineage>
</organism>
<protein>
    <recommendedName>
        <fullName evidence="3 7">Chorismate synthase</fullName>
        <shortName evidence="7">CS</shortName>
        <ecNumber evidence="3 7">4.2.3.5</ecNumber>
    </recommendedName>
    <alternativeName>
        <fullName evidence="7">5-enolpyruvylshikimate-3-phosphate phospholyase</fullName>
    </alternativeName>
</protein>
<dbReference type="SUPFAM" id="SSF103263">
    <property type="entry name" value="Chorismate synthase, AroC"/>
    <property type="match status" value="1"/>
</dbReference>
<dbReference type="CDD" id="cd07304">
    <property type="entry name" value="Chorismate_synthase"/>
    <property type="match status" value="1"/>
</dbReference>
<dbReference type="PANTHER" id="PTHR21085">
    <property type="entry name" value="CHORISMATE SYNTHASE"/>
    <property type="match status" value="1"/>
</dbReference>
<evidence type="ECO:0000256" key="7">
    <source>
        <dbReference type="HAMAP-Rule" id="MF_00300"/>
    </source>
</evidence>
<keyword evidence="7" id="KW-0285">Flavoprotein</keyword>
<sequence>MRGSIFGKMFSMTTFGESHGPALGVVLDGVPSGLDFNLEDLQAMLDKRAPGRSKGVTARKEADKAEILSGVFENKTLGTPIAVIIRNTNQRSKDYDKLKDNYRPGHADRTYDLKYGIRDHRGGGRSSGRETVARVVAGYFASLVLPKVKVNTFISKLGPFECENIIKSFPQDLGTYNFGDPSKDQEIEKYLIDLKAKGDSVGGRISVNIENCPVGLGEPAFDKLKADLAKAVLSIGACVAFSFGAGVKMADMSGQEVSVDSANFGGIEGGISNGEMINLDLTFKPTSTVGANAKEGRHDPCILPRAVVVVESMVRVVLADHFLRQKAYEV</sequence>
<evidence type="ECO:0000256" key="3">
    <source>
        <dbReference type="ARBA" id="ARBA00013036"/>
    </source>
</evidence>
<dbReference type="PROSITE" id="PS00788">
    <property type="entry name" value="CHORISMATE_SYNTHASE_2"/>
    <property type="match status" value="1"/>
</dbReference>
<reference evidence="10" key="1">
    <citation type="journal article" date="2019" name="Int. J. Syst. Evol. Microbiol.">
        <title>Halobacteriovorax valvorus sp. nov., a novel prokaryotic predator isolated from coastal seawater of China.</title>
        <authorList>
            <person name="Chen M.-X."/>
        </authorList>
    </citation>
    <scope>NUCLEOTIDE SEQUENCE [LARGE SCALE GENOMIC DNA]</scope>
    <source>
        <strain evidence="10">BL9</strain>
    </source>
</reference>
<dbReference type="InterPro" id="IPR035904">
    <property type="entry name" value="Chorismate_synth_AroC_sf"/>
</dbReference>
<keyword evidence="4 7" id="KW-0028">Amino-acid biosynthesis</keyword>
<evidence type="ECO:0000256" key="4">
    <source>
        <dbReference type="ARBA" id="ARBA00022605"/>
    </source>
</evidence>
<evidence type="ECO:0000256" key="2">
    <source>
        <dbReference type="ARBA" id="ARBA00008014"/>
    </source>
</evidence>
<comment type="subunit">
    <text evidence="7">Homotetramer.</text>
</comment>
<keyword evidence="7" id="KW-0521">NADP</keyword>
<dbReference type="PROSITE" id="PS00787">
    <property type="entry name" value="CHORISMATE_SYNTHASE_1"/>
    <property type="match status" value="1"/>
</dbReference>
<keyword evidence="7" id="KW-0274">FAD</keyword>
<feature type="binding site" evidence="7">
    <location>
        <position position="54"/>
    </location>
    <ligand>
        <name>NADP(+)</name>
        <dbReference type="ChEBI" id="CHEBI:58349"/>
    </ligand>
</feature>
<evidence type="ECO:0000256" key="1">
    <source>
        <dbReference type="ARBA" id="ARBA00005044"/>
    </source>
</evidence>
<dbReference type="InterPro" id="IPR020541">
    <property type="entry name" value="Chorismate_synthase_CS"/>
</dbReference>
<evidence type="ECO:0000313" key="9">
    <source>
        <dbReference type="EMBL" id="RZF22837.1"/>
    </source>
</evidence>
<dbReference type="InterPro" id="IPR000453">
    <property type="entry name" value="Chorismate_synth"/>
</dbReference>
<proteinExistence type="inferred from homology"/>
<comment type="cofactor">
    <cofactor evidence="7 8">
        <name>FMNH2</name>
        <dbReference type="ChEBI" id="CHEBI:57618"/>
    </cofactor>
    <text evidence="7 8">Reduced FMN (FMNH(2)).</text>
</comment>
<feature type="binding site" evidence="7">
    <location>
        <begin position="125"/>
        <end position="127"/>
    </location>
    <ligand>
        <name>FMN</name>
        <dbReference type="ChEBI" id="CHEBI:58210"/>
    </ligand>
</feature>
<comment type="similarity">
    <text evidence="2 7 8">Belongs to the chorismate synthase family.</text>
</comment>
<dbReference type="Pfam" id="PF01264">
    <property type="entry name" value="Chorismate_synt"/>
    <property type="match status" value="1"/>
</dbReference>
<dbReference type="Gene3D" id="3.60.150.10">
    <property type="entry name" value="Chorismate synthase AroC"/>
    <property type="match status" value="1"/>
</dbReference>
<keyword evidence="5 7" id="KW-0057">Aromatic amino acid biosynthesis</keyword>
<name>A0ABY0INQ5_9BACT</name>
<dbReference type="PIRSF" id="PIRSF001456">
    <property type="entry name" value="Chorismate_synth"/>
    <property type="match status" value="1"/>
</dbReference>
<dbReference type="Proteomes" id="UP000443582">
    <property type="component" value="Unassembled WGS sequence"/>
</dbReference>
<dbReference type="NCBIfam" id="NF003793">
    <property type="entry name" value="PRK05382.1"/>
    <property type="match status" value="1"/>
</dbReference>
<keyword evidence="7" id="KW-0288">FMN</keyword>
<dbReference type="EC" id="4.2.3.5" evidence="3 7"/>
<dbReference type="EMBL" id="QDKL01000001">
    <property type="protein sequence ID" value="RZF22837.1"/>
    <property type="molecule type" value="Genomic_DNA"/>
</dbReference>
<comment type="pathway">
    <text evidence="1 7 8">Metabolic intermediate biosynthesis; chorismate biosynthesis; chorismate from D-erythrose 4-phosphate and phosphoenolpyruvate: step 7/7.</text>
</comment>
<feature type="binding site" evidence="7">
    <location>
        <position position="297"/>
    </location>
    <ligand>
        <name>FMN</name>
        <dbReference type="ChEBI" id="CHEBI:58210"/>
    </ligand>
</feature>
<comment type="function">
    <text evidence="7">Catalyzes the anti-1,4-elimination of the C-3 phosphate and the C-6 proR hydrogen from 5-enolpyruvylshikimate-3-phosphate (EPSP) to yield chorismate, which is the branch point compound that serves as the starting substrate for the three terminal pathways of aromatic amino acid biosynthesis. This reaction introduces a second double bond into the aromatic ring system.</text>
</comment>
<dbReference type="GO" id="GO:0004107">
    <property type="term" value="F:chorismate synthase activity"/>
    <property type="evidence" value="ECO:0007669"/>
    <property type="project" value="UniProtKB-EC"/>
</dbReference>
<comment type="caution">
    <text evidence="7">Lacks conserved residue(s) required for the propagation of feature annotation.</text>
</comment>
<comment type="catalytic activity">
    <reaction evidence="7 8">
        <text>5-O-(1-carboxyvinyl)-3-phosphoshikimate = chorismate + phosphate</text>
        <dbReference type="Rhea" id="RHEA:21020"/>
        <dbReference type="ChEBI" id="CHEBI:29748"/>
        <dbReference type="ChEBI" id="CHEBI:43474"/>
        <dbReference type="ChEBI" id="CHEBI:57701"/>
        <dbReference type="EC" id="4.2.3.5"/>
    </reaction>
</comment>
<dbReference type="HAMAP" id="MF_00300">
    <property type="entry name" value="Chorismate_synth"/>
    <property type="match status" value="1"/>
</dbReference>
<feature type="binding site" evidence="7">
    <location>
        <begin position="284"/>
        <end position="288"/>
    </location>
    <ligand>
        <name>FMN</name>
        <dbReference type="ChEBI" id="CHEBI:58210"/>
    </ligand>
</feature>
<accession>A0ABY0INQ5</accession>
<comment type="caution">
    <text evidence="9">The sequence shown here is derived from an EMBL/GenBank/DDBJ whole genome shotgun (WGS) entry which is preliminary data.</text>
</comment>
<dbReference type="NCBIfam" id="TIGR00033">
    <property type="entry name" value="aroC"/>
    <property type="match status" value="1"/>
</dbReference>
<feature type="binding site" evidence="7">
    <location>
        <position position="48"/>
    </location>
    <ligand>
        <name>NADP(+)</name>
        <dbReference type="ChEBI" id="CHEBI:58349"/>
    </ligand>
</feature>
<feature type="binding site" evidence="7">
    <location>
        <position position="269"/>
    </location>
    <ligand>
        <name>FMN</name>
        <dbReference type="ChEBI" id="CHEBI:58210"/>
    </ligand>
</feature>
<dbReference type="PROSITE" id="PS00789">
    <property type="entry name" value="CHORISMATE_SYNTHASE_3"/>
    <property type="match status" value="1"/>
</dbReference>
<evidence type="ECO:0000256" key="8">
    <source>
        <dbReference type="RuleBase" id="RU000605"/>
    </source>
</evidence>
<dbReference type="RefSeq" id="WP_114705782.1">
    <property type="nucleotide sequence ID" value="NZ_QDKL01000001.1"/>
</dbReference>
<keyword evidence="10" id="KW-1185">Reference proteome</keyword>
<dbReference type="PANTHER" id="PTHR21085:SF0">
    <property type="entry name" value="CHORISMATE SYNTHASE"/>
    <property type="match status" value="1"/>
</dbReference>
<keyword evidence="6 7" id="KW-0456">Lyase</keyword>
<evidence type="ECO:0000313" key="10">
    <source>
        <dbReference type="Proteomes" id="UP000443582"/>
    </source>
</evidence>
<evidence type="ECO:0000256" key="6">
    <source>
        <dbReference type="ARBA" id="ARBA00023239"/>
    </source>
</evidence>
<evidence type="ECO:0000256" key="5">
    <source>
        <dbReference type="ARBA" id="ARBA00023141"/>
    </source>
</evidence>